<feature type="transmembrane region" description="Helical" evidence="1">
    <location>
        <begin position="82"/>
        <end position="99"/>
    </location>
</feature>
<dbReference type="AlphaFoldDB" id="A0A0F9DA83"/>
<evidence type="ECO:0000256" key="1">
    <source>
        <dbReference type="SAM" id="Phobius"/>
    </source>
</evidence>
<proteinExistence type="predicted"/>
<gene>
    <name evidence="2" type="ORF">LCGC14_2224020</name>
</gene>
<dbReference type="EMBL" id="LAZR01029772">
    <property type="protein sequence ID" value="KKL58574.1"/>
    <property type="molecule type" value="Genomic_DNA"/>
</dbReference>
<keyword evidence="1" id="KW-0472">Membrane</keyword>
<accession>A0A0F9DA83</accession>
<organism evidence="2">
    <name type="scientific">marine sediment metagenome</name>
    <dbReference type="NCBI Taxonomy" id="412755"/>
    <lineage>
        <taxon>unclassified sequences</taxon>
        <taxon>metagenomes</taxon>
        <taxon>ecological metagenomes</taxon>
    </lineage>
</organism>
<reference evidence="2" key="1">
    <citation type="journal article" date="2015" name="Nature">
        <title>Complex archaea that bridge the gap between prokaryotes and eukaryotes.</title>
        <authorList>
            <person name="Spang A."/>
            <person name="Saw J.H."/>
            <person name="Jorgensen S.L."/>
            <person name="Zaremba-Niedzwiedzka K."/>
            <person name="Martijn J."/>
            <person name="Lind A.E."/>
            <person name="van Eijk R."/>
            <person name="Schleper C."/>
            <person name="Guy L."/>
            <person name="Ettema T.J."/>
        </authorList>
    </citation>
    <scope>NUCLEOTIDE SEQUENCE</scope>
</reference>
<feature type="transmembrane region" description="Helical" evidence="1">
    <location>
        <begin position="45"/>
        <end position="70"/>
    </location>
</feature>
<comment type="caution">
    <text evidence="2">The sequence shown here is derived from an EMBL/GenBank/DDBJ whole genome shotgun (WGS) entry which is preliminary data.</text>
</comment>
<name>A0A0F9DA83_9ZZZZ</name>
<evidence type="ECO:0000313" key="2">
    <source>
        <dbReference type="EMBL" id="KKL58574.1"/>
    </source>
</evidence>
<keyword evidence="1" id="KW-0812">Transmembrane</keyword>
<evidence type="ECO:0008006" key="3">
    <source>
        <dbReference type="Google" id="ProtNLM"/>
    </source>
</evidence>
<sequence>MRHWNTFVVLAAAAAMTAVVSDNATTAMCFSLLGENVHETNPFSALLISHWGTNLTMYANALWALVVVIYFSNRAIEKNSKVCLLILITLALVRGYAAVNNYGILKGVFS</sequence>
<keyword evidence="1" id="KW-1133">Transmembrane helix</keyword>
<protein>
    <recommendedName>
        <fullName evidence="3">DUF5658 domain-containing protein</fullName>
    </recommendedName>
</protein>